<comment type="caution">
    <text evidence="2">The sequence shown here is derived from an EMBL/GenBank/DDBJ whole genome shotgun (WGS) entry which is preliminary data.</text>
</comment>
<dbReference type="CDD" id="cd10936">
    <property type="entry name" value="CE4_DAC2"/>
    <property type="match status" value="1"/>
</dbReference>
<organism evidence="2 3">
    <name type="scientific">Lutimaribacter marinistellae</name>
    <dbReference type="NCBI Taxonomy" id="1820329"/>
    <lineage>
        <taxon>Bacteria</taxon>
        <taxon>Pseudomonadati</taxon>
        <taxon>Pseudomonadota</taxon>
        <taxon>Alphaproteobacteria</taxon>
        <taxon>Rhodobacterales</taxon>
        <taxon>Roseobacteraceae</taxon>
        <taxon>Lutimaribacter</taxon>
    </lineage>
</organism>
<dbReference type="InterPro" id="IPR006837">
    <property type="entry name" value="Divergent_DAC"/>
</dbReference>
<evidence type="ECO:0000313" key="2">
    <source>
        <dbReference type="EMBL" id="MFC3616613.1"/>
    </source>
</evidence>
<evidence type="ECO:0000256" key="1">
    <source>
        <dbReference type="SAM" id="MobiDB-lite"/>
    </source>
</evidence>
<dbReference type="Pfam" id="PF04748">
    <property type="entry name" value="Polysacc_deac_2"/>
    <property type="match status" value="1"/>
</dbReference>
<dbReference type="RefSeq" id="WP_386737926.1">
    <property type="nucleotide sequence ID" value="NZ_JBHRXI010000049.1"/>
</dbReference>
<protein>
    <submittedName>
        <fullName evidence="2">Divergent polysaccharide deacetylase family protein</fullName>
    </submittedName>
</protein>
<accession>A0ABV7TQI0</accession>
<keyword evidence="3" id="KW-1185">Reference proteome</keyword>
<feature type="compositionally biased region" description="Low complexity" evidence="1">
    <location>
        <begin position="221"/>
        <end position="234"/>
    </location>
</feature>
<feature type="compositionally biased region" description="Low complexity" evidence="1">
    <location>
        <begin position="119"/>
        <end position="134"/>
    </location>
</feature>
<gene>
    <name evidence="2" type="ORF">ACFORG_22965</name>
</gene>
<dbReference type="InterPro" id="IPR011330">
    <property type="entry name" value="Glyco_hydro/deAcase_b/a-brl"/>
</dbReference>
<dbReference type="Gene3D" id="3.20.20.370">
    <property type="entry name" value="Glycoside hydrolase/deacetylase"/>
    <property type="match status" value="1"/>
</dbReference>
<dbReference type="EMBL" id="JBHRXI010000049">
    <property type="protein sequence ID" value="MFC3616613.1"/>
    <property type="molecule type" value="Genomic_DNA"/>
</dbReference>
<sequence length="501" mass="50968">MGGFLGGVLAGLVVVAGAGVFFSLTSPPPPAPEVGSDTPEAEAPEPQRDGAADLSGAGRDADLVELAPRAPDREGDTSDSLAALEGADTSPADKPRVGPATGALDRPAEGQGAEIAVETDAPVAPQAPAAVPDTPEGEARPEVETSQPRLPAAPGEPQAGSGFAAPSTEETGPAIGSSPDTAVTQEEAAAASVPQAESQPEVDTSPAQEPAPAPVEEEVAVGDAPAPEAATDAPRMAALPQVGDDSPATTSPSIGTPVVPLTERGRAPEILRDPEVKPIDAHAAPFENPEDKPLMSILLIDDPESLGAEALADFPYPLTFAIDPEDPAAAEKMTRHRAAGFEVALLTDLPAAATPQDAETALAVWLDRLPETVALVEGTGSGFQGNRALSDQVTDIASGTGRGLVTQDSGLNTVQKLAARDGVPAAVVFRDFDGAGQTPTIMRRFLDQAAFRAGQEGAVIMLGRVRPDTISALLLWGLQDRASRVALAPISAVLTRDSNAE</sequence>
<feature type="region of interest" description="Disordered" evidence="1">
    <location>
        <begin position="28"/>
        <end position="260"/>
    </location>
</feature>
<name>A0ABV7TQI0_9RHOB</name>
<dbReference type="Proteomes" id="UP001595629">
    <property type="component" value="Unassembled WGS sequence"/>
</dbReference>
<dbReference type="SUPFAM" id="SSF88713">
    <property type="entry name" value="Glycoside hydrolase/deacetylase"/>
    <property type="match status" value="1"/>
</dbReference>
<evidence type="ECO:0000313" key="3">
    <source>
        <dbReference type="Proteomes" id="UP001595629"/>
    </source>
</evidence>
<reference evidence="3" key="1">
    <citation type="journal article" date="2019" name="Int. J. Syst. Evol. Microbiol.">
        <title>The Global Catalogue of Microorganisms (GCM) 10K type strain sequencing project: providing services to taxonomists for standard genome sequencing and annotation.</title>
        <authorList>
            <consortium name="The Broad Institute Genomics Platform"/>
            <consortium name="The Broad Institute Genome Sequencing Center for Infectious Disease"/>
            <person name="Wu L."/>
            <person name="Ma J."/>
        </authorList>
    </citation>
    <scope>NUCLEOTIDE SEQUENCE [LARGE SCALE GENOMIC DNA]</scope>
    <source>
        <strain evidence="3">KCTC 42911</strain>
    </source>
</reference>
<proteinExistence type="predicted"/>